<sequence>MLQRTTTYTFLIYSLCFIFILSACSVESDIQIPNKLNYQVEEFTFTNHENEPFGLSDLENKIWVADFIFTNCTTVCPGMTFNMVELQAKMNEAGIEADIVSFSVDPKVDTPEVMKEYVSKFGGDLSNWHLLTGYSDEVIQSFAKNSFKTLVQKETSSNQVIHGTSFYLIDQSGTIVAKYDGNDPDYEQIIKDLQALK</sequence>
<dbReference type="SUPFAM" id="SSF52833">
    <property type="entry name" value="Thioredoxin-like"/>
    <property type="match status" value="1"/>
</dbReference>
<dbReference type="Pfam" id="PF02630">
    <property type="entry name" value="SCO1-SenC"/>
    <property type="match status" value="1"/>
</dbReference>
<dbReference type="PROSITE" id="PS51257">
    <property type="entry name" value="PROKAR_LIPOPROTEIN"/>
    <property type="match status" value="1"/>
</dbReference>
<dbReference type="InterPro" id="IPR003782">
    <property type="entry name" value="SCO1/SenC"/>
</dbReference>
<feature type="domain" description="Thioredoxin" evidence="3">
    <location>
        <begin position="34"/>
        <end position="197"/>
    </location>
</feature>
<keyword evidence="5" id="KW-1185">Reference proteome</keyword>
<keyword evidence="2" id="KW-0186">Copper</keyword>
<evidence type="ECO:0000313" key="5">
    <source>
        <dbReference type="Proteomes" id="UP001231941"/>
    </source>
</evidence>
<proteinExistence type="inferred from homology"/>
<gene>
    <name evidence="4" type="ORF">Q5Y73_15905</name>
</gene>
<dbReference type="RefSeq" id="WP_305992901.1">
    <property type="nucleotide sequence ID" value="NZ_JAVAMP010000008.1"/>
</dbReference>
<dbReference type="Proteomes" id="UP001231941">
    <property type="component" value="Unassembled WGS sequence"/>
</dbReference>
<dbReference type="PROSITE" id="PS51352">
    <property type="entry name" value="THIOREDOXIN_2"/>
    <property type="match status" value="1"/>
</dbReference>
<comment type="caution">
    <text evidence="4">The sequence shown here is derived from an EMBL/GenBank/DDBJ whole genome shotgun (WGS) entry which is preliminary data.</text>
</comment>
<evidence type="ECO:0000259" key="3">
    <source>
        <dbReference type="PROSITE" id="PS51352"/>
    </source>
</evidence>
<dbReference type="PANTHER" id="PTHR12151">
    <property type="entry name" value="ELECTRON TRANSPORT PROTIN SCO1/SENC FAMILY MEMBER"/>
    <property type="match status" value="1"/>
</dbReference>
<evidence type="ECO:0000256" key="1">
    <source>
        <dbReference type="ARBA" id="ARBA00010996"/>
    </source>
</evidence>
<evidence type="ECO:0000313" key="4">
    <source>
        <dbReference type="EMBL" id="MDP5275595.1"/>
    </source>
</evidence>
<evidence type="ECO:0000256" key="2">
    <source>
        <dbReference type="ARBA" id="ARBA00023008"/>
    </source>
</evidence>
<dbReference type="Gene3D" id="3.40.30.10">
    <property type="entry name" value="Glutaredoxin"/>
    <property type="match status" value="1"/>
</dbReference>
<accession>A0ABT9J3M6</accession>
<name>A0ABT9J3M6_9BACL</name>
<dbReference type="InterPro" id="IPR036249">
    <property type="entry name" value="Thioredoxin-like_sf"/>
</dbReference>
<protein>
    <submittedName>
        <fullName evidence="4">SCO family protein</fullName>
    </submittedName>
</protein>
<dbReference type="CDD" id="cd02968">
    <property type="entry name" value="SCO"/>
    <property type="match status" value="1"/>
</dbReference>
<reference evidence="4 5" key="1">
    <citation type="submission" date="2023-08" db="EMBL/GenBank/DDBJ databases">
        <authorList>
            <person name="Park J.-S."/>
        </authorList>
    </citation>
    <scope>NUCLEOTIDE SEQUENCE [LARGE SCALE GENOMIC DNA]</scope>
    <source>
        <strain evidence="4 5">2205SS18-9</strain>
    </source>
</reference>
<dbReference type="EMBL" id="JAVAMP010000008">
    <property type="protein sequence ID" value="MDP5275595.1"/>
    <property type="molecule type" value="Genomic_DNA"/>
</dbReference>
<dbReference type="PANTHER" id="PTHR12151:SF25">
    <property type="entry name" value="LINALOOL DEHYDRATASE_ISOMERASE DOMAIN-CONTAINING PROTEIN"/>
    <property type="match status" value="1"/>
</dbReference>
<comment type="similarity">
    <text evidence="1">Belongs to the SCO1/2 family.</text>
</comment>
<organism evidence="4 5">
    <name type="scientific">Chengkuizengella axinellae</name>
    <dbReference type="NCBI Taxonomy" id="3064388"/>
    <lineage>
        <taxon>Bacteria</taxon>
        <taxon>Bacillati</taxon>
        <taxon>Bacillota</taxon>
        <taxon>Bacilli</taxon>
        <taxon>Bacillales</taxon>
        <taxon>Paenibacillaceae</taxon>
        <taxon>Chengkuizengella</taxon>
    </lineage>
</organism>
<dbReference type="InterPro" id="IPR013766">
    <property type="entry name" value="Thioredoxin_domain"/>
</dbReference>